<dbReference type="SUPFAM" id="SSF74653">
    <property type="entry name" value="TolA/TonB C-terminal domain"/>
    <property type="match status" value="1"/>
</dbReference>
<evidence type="ECO:0000259" key="1">
    <source>
        <dbReference type="PROSITE" id="PS52015"/>
    </source>
</evidence>
<dbReference type="RefSeq" id="WP_379986661.1">
    <property type="nucleotide sequence ID" value="NZ_JADIKD010000010.1"/>
</dbReference>
<feature type="domain" description="TonB C-terminal" evidence="1">
    <location>
        <begin position="117"/>
        <end position="227"/>
    </location>
</feature>
<name>A0ABW8K4E3_9GAMM</name>
<evidence type="ECO:0000313" key="3">
    <source>
        <dbReference type="Proteomes" id="UP001620408"/>
    </source>
</evidence>
<dbReference type="Gene3D" id="3.30.1150.10">
    <property type="match status" value="1"/>
</dbReference>
<accession>A0ABW8K4E3</accession>
<sequence>MALLCLVFCGLASAESISEVRKQAEASMLVTGWVVVGTDGRTQSHVLDKVEKLPPEVVDLIRRASATWRFEPVMLDGKPVVAKAKMSLRVVAKREDNSSNFVVRVAGATFGDPGAEEDSDSVRFKDRRAPKYPELALRARVSGTVFLLARIDRSGKVADVDAEQVNLDVVDTDKGMQTWRRILAEASVRAARQWTYDLPTSGPHANDDSWIVRVPVVFHMVMPNVSESAYYGQWQAYVPGPKEPIPWRSKYPQANDDKGGSTDALADDGIHMVGSGLQLKTPLDHS</sequence>
<dbReference type="EMBL" id="JADIKD010000010">
    <property type="protein sequence ID" value="MFK2917773.1"/>
    <property type="molecule type" value="Genomic_DNA"/>
</dbReference>
<dbReference type="PROSITE" id="PS52015">
    <property type="entry name" value="TONB_CTD"/>
    <property type="match status" value="1"/>
</dbReference>
<evidence type="ECO:0000313" key="2">
    <source>
        <dbReference type="EMBL" id="MFK2917773.1"/>
    </source>
</evidence>
<organism evidence="2 3">
    <name type="scientific">Dyella koreensis</name>
    <dbReference type="NCBI Taxonomy" id="311235"/>
    <lineage>
        <taxon>Bacteria</taxon>
        <taxon>Pseudomonadati</taxon>
        <taxon>Pseudomonadota</taxon>
        <taxon>Gammaproteobacteria</taxon>
        <taxon>Lysobacterales</taxon>
        <taxon>Rhodanobacteraceae</taxon>
        <taxon>Dyella</taxon>
    </lineage>
</organism>
<keyword evidence="3" id="KW-1185">Reference proteome</keyword>
<dbReference type="InterPro" id="IPR037682">
    <property type="entry name" value="TonB_C"/>
</dbReference>
<gene>
    <name evidence="2" type="ORF">ISS97_10920</name>
</gene>
<proteinExistence type="predicted"/>
<protein>
    <submittedName>
        <fullName evidence="2">Energy transducer TonB</fullName>
    </submittedName>
</protein>
<reference evidence="2 3" key="1">
    <citation type="submission" date="2020-10" db="EMBL/GenBank/DDBJ databases">
        <title>Phylogeny of dyella-like bacteria.</title>
        <authorList>
            <person name="Fu J."/>
        </authorList>
    </citation>
    <scope>NUCLEOTIDE SEQUENCE [LARGE SCALE GENOMIC DNA]</scope>
    <source>
        <strain evidence="2 3">BB4</strain>
    </source>
</reference>
<comment type="caution">
    <text evidence="2">The sequence shown here is derived from an EMBL/GenBank/DDBJ whole genome shotgun (WGS) entry which is preliminary data.</text>
</comment>
<dbReference type="Proteomes" id="UP001620408">
    <property type="component" value="Unassembled WGS sequence"/>
</dbReference>